<evidence type="ECO:0000313" key="1">
    <source>
        <dbReference type="EMBL" id="PHN01496.1"/>
    </source>
</evidence>
<dbReference type="RefSeq" id="WP_099155128.1">
    <property type="nucleotide sequence ID" value="NZ_PDUD01000054.1"/>
</dbReference>
<organism evidence="1 2">
    <name type="scientific">Flavilitoribacter nigricans (strain ATCC 23147 / DSM 23189 / NBRC 102662 / NCIMB 1420 / SS-2)</name>
    <name type="common">Lewinella nigricans</name>
    <dbReference type="NCBI Taxonomy" id="1122177"/>
    <lineage>
        <taxon>Bacteria</taxon>
        <taxon>Pseudomonadati</taxon>
        <taxon>Bacteroidota</taxon>
        <taxon>Saprospiria</taxon>
        <taxon>Saprospirales</taxon>
        <taxon>Lewinellaceae</taxon>
        <taxon>Flavilitoribacter</taxon>
    </lineage>
</organism>
<gene>
    <name evidence="1" type="ORF">CRP01_36965</name>
</gene>
<sequence>MTRINILTPQIPIRRGFNDFYPILKWENSFKKKNIKFRFYSHHLNPKLLECDVFLLDYRYYQFLAKSRYKIPGNHKYDSEFFILEVIESAKQKGCRVVLFDTGDSGGSSTSHITPFVDIHLKKQIFKDLSYYTERKSYNLMVWLPPGLKETRKLEFTPLKEKDVEKLRLGWNIGLLDYRWFPFKSFLPIGNSMILPGYYQKVRMRNPNSHKKYLLSYRGNSNKHESYDYQRNLASERLKNMRRDDILVGGKVSFSQYMKEQRDSKITLSPFGWGEICYRDFESVVNGSLLLKPKMDHLNTYPDFFKNGETYVSTNWDFSDLKEKLVEVSSNYERYISIIKNFQALFSHHQNSSRAFLEHFEKSVLS</sequence>
<dbReference type="AlphaFoldDB" id="A0A2D0MZF4"/>
<protein>
    <recommendedName>
        <fullName evidence="3">Glycosyltransferase family 1 protein</fullName>
    </recommendedName>
</protein>
<name>A0A2D0MZF4_FLAN2</name>
<dbReference type="EMBL" id="PDUD01000054">
    <property type="protein sequence ID" value="PHN01496.1"/>
    <property type="molecule type" value="Genomic_DNA"/>
</dbReference>
<evidence type="ECO:0008006" key="3">
    <source>
        <dbReference type="Google" id="ProtNLM"/>
    </source>
</evidence>
<dbReference type="OrthoDB" id="7052726at2"/>
<evidence type="ECO:0000313" key="2">
    <source>
        <dbReference type="Proteomes" id="UP000223913"/>
    </source>
</evidence>
<keyword evidence="2" id="KW-1185">Reference proteome</keyword>
<accession>A0A2D0MZF4</accession>
<dbReference type="Proteomes" id="UP000223913">
    <property type="component" value="Unassembled WGS sequence"/>
</dbReference>
<comment type="caution">
    <text evidence="1">The sequence shown here is derived from an EMBL/GenBank/DDBJ whole genome shotgun (WGS) entry which is preliminary data.</text>
</comment>
<reference evidence="1 2" key="1">
    <citation type="submission" date="2017-10" db="EMBL/GenBank/DDBJ databases">
        <title>The draft genome sequence of Lewinella nigricans NBRC 102662.</title>
        <authorList>
            <person name="Wang K."/>
        </authorList>
    </citation>
    <scope>NUCLEOTIDE SEQUENCE [LARGE SCALE GENOMIC DNA]</scope>
    <source>
        <strain evidence="1 2">NBRC 102662</strain>
    </source>
</reference>
<proteinExistence type="predicted"/>